<dbReference type="PANTHER" id="PTHR45436">
    <property type="entry name" value="SENSOR HISTIDINE KINASE YKOH"/>
    <property type="match status" value="1"/>
</dbReference>
<evidence type="ECO:0000256" key="6">
    <source>
        <dbReference type="ARBA" id="ARBA00022692"/>
    </source>
</evidence>
<reference evidence="15 16" key="1">
    <citation type="submission" date="2016-10" db="EMBL/GenBank/DDBJ databases">
        <authorList>
            <person name="de Groot N.N."/>
        </authorList>
    </citation>
    <scope>NUCLEOTIDE SEQUENCE [LARGE SCALE GENOMIC DNA]</scope>
    <source>
        <strain evidence="16">P4-7,KCTC 19426,CECT 7604</strain>
    </source>
</reference>
<dbReference type="InterPro" id="IPR004358">
    <property type="entry name" value="Sig_transdc_His_kin-like_C"/>
</dbReference>
<dbReference type="EMBL" id="LT629710">
    <property type="protein sequence ID" value="SDP27519.1"/>
    <property type="molecule type" value="Genomic_DNA"/>
</dbReference>
<evidence type="ECO:0000256" key="4">
    <source>
        <dbReference type="ARBA" id="ARBA00022553"/>
    </source>
</evidence>
<keyword evidence="8 12" id="KW-1133">Transmembrane helix</keyword>
<evidence type="ECO:0000256" key="11">
    <source>
        <dbReference type="SAM" id="MobiDB-lite"/>
    </source>
</evidence>
<dbReference type="InterPro" id="IPR036097">
    <property type="entry name" value="HisK_dim/P_sf"/>
</dbReference>
<keyword evidence="7 15" id="KW-0418">Kinase</keyword>
<feature type="transmembrane region" description="Helical" evidence="12">
    <location>
        <begin position="163"/>
        <end position="186"/>
    </location>
</feature>
<evidence type="ECO:0000259" key="14">
    <source>
        <dbReference type="PROSITE" id="PS50885"/>
    </source>
</evidence>
<dbReference type="AlphaFoldDB" id="A0A1H0REB2"/>
<evidence type="ECO:0000256" key="2">
    <source>
        <dbReference type="ARBA" id="ARBA00004236"/>
    </source>
</evidence>
<dbReference type="Pfam" id="PF00512">
    <property type="entry name" value="HisKA"/>
    <property type="match status" value="1"/>
</dbReference>
<keyword evidence="6 12" id="KW-0812">Transmembrane</keyword>
<protein>
    <recommendedName>
        <fullName evidence="3">histidine kinase</fullName>
        <ecNumber evidence="3">2.7.13.3</ecNumber>
    </recommendedName>
</protein>
<evidence type="ECO:0000256" key="5">
    <source>
        <dbReference type="ARBA" id="ARBA00022679"/>
    </source>
</evidence>
<dbReference type="SMART" id="SM00304">
    <property type="entry name" value="HAMP"/>
    <property type="match status" value="1"/>
</dbReference>
<evidence type="ECO:0000256" key="8">
    <source>
        <dbReference type="ARBA" id="ARBA00022989"/>
    </source>
</evidence>
<dbReference type="InterPro" id="IPR003661">
    <property type="entry name" value="HisK_dim/P_dom"/>
</dbReference>
<dbReference type="InterPro" id="IPR005467">
    <property type="entry name" value="His_kinase_dom"/>
</dbReference>
<dbReference type="OrthoDB" id="9786919at2"/>
<dbReference type="PANTHER" id="PTHR45436:SF5">
    <property type="entry name" value="SENSOR HISTIDINE KINASE TRCS"/>
    <property type="match status" value="1"/>
</dbReference>
<feature type="domain" description="Histidine kinase" evidence="13">
    <location>
        <begin position="248"/>
        <end position="462"/>
    </location>
</feature>
<dbReference type="SUPFAM" id="SSF158472">
    <property type="entry name" value="HAMP domain-like"/>
    <property type="match status" value="1"/>
</dbReference>
<feature type="transmembrane region" description="Helical" evidence="12">
    <location>
        <begin position="7"/>
        <end position="27"/>
    </location>
</feature>
<evidence type="ECO:0000256" key="3">
    <source>
        <dbReference type="ARBA" id="ARBA00012438"/>
    </source>
</evidence>
<dbReference type="Gene3D" id="1.10.287.130">
    <property type="match status" value="1"/>
</dbReference>
<dbReference type="GO" id="GO:0005886">
    <property type="term" value="C:plasma membrane"/>
    <property type="evidence" value="ECO:0007669"/>
    <property type="project" value="UniProtKB-SubCell"/>
</dbReference>
<evidence type="ECO:0000256" key="9">
    <source>
        <dbReference type="ARBA" id="ARBA00023012"/>
    </source>
</evidence>
<dbReference type="PROSITE" id="PS50109">
    <property type="entry name" value="HIS_KIN"/>
    <property type="match status" value="1"/>
</dbReference>
<sequence length="474" mass="49772">MTLRQKFVAAFAAVAAVVAVTIGWVAYGTTEHALHNEINVSLVSAVSTLAAGGSLSSISLEGTQGAPGDQQHHGDGPSTMSETAQSVSVTGAVTHLSGVTVALPVSPRALQIAQGSTAGLRTIDQVVVGNTTYQVLTQSLGGTKGAVQVGRDLNEAARVLRNLAVVTVLVALAVLLVAGAAGWWLARRLTRRLTALTSMAETVGQHGSLDVAFAMPGRDEVGRLSSSLQSMVGELSRSKQAQQRLVQNAGHELRTPLTSLRTNVSVLRRLAELSPNSRQRLLDDVDGETRELTNLVNELVELAMDRRDTETAGPINLTALAKKVAAMFEHRSKRPILVHADTDTEAEAEAHVMIIGRPRALERAISNLLDNALKFDTGGGPVDLRITGDRIEVSDRGPGISLPDATRIFDRFYRADTARSMPGSGLGLAIVAEVAAAHGGASYAQPRPGGGARIGFTLGAETFLPNSNPQPAIT</sequence>
<dbReference type="Gene3D" id="6.10.340.10">
    <property type="match status" value="1"/>
</dbReference>
<name>A0A1H0REB2_9ACTN</name>
<keyword evidence="10 12" id="KW-0472">Membrane</keyword>
<dbReference type="Gene3D" id="3.30.565.10">
    <property type="entry name" value="Histidine kinase-like ATPase, C-terminal domain"/>
    <property type="match status" value="1"/>
</dbReference>
<dbReference type="GO" id="GO:0000155">
    <property type="term" value="F:phosphorelay sensor kinase activity"/>
    <property type="evidence" value="ECO:0007669"/>
    <property type="project" value="InterPro"/>
</dbReference>
<proteinExistence type="predicted"/>
<feature type="region of interest" description="Disordered" evidence="11">
    <location>
        <begin position="60"/>
        <end position="83"/>
    </location>
</feature>
<dbReference type="Pfam" id="PF02518">
    <property type="entry name" value="HATPase_c"/>
    <property type="match status" value="1"/>
</dbReference>
<organism evidence="15 16">
    <name type="scientific">Nakamurella panacisegetis</name>
    <dbReference type="NCBI Taxonomy" id="1090615"/>
    <lineage>
        <taxon>Bacteria</taxon>
        <taxon>Bacillati</taxon>
        <taxon>Actinomycetota</taxon>
        <taxon>Actinomycetes</taxon>
        <taxon>Nakamurellales</taxon>
        <taxon>Nakamurellaceae</taxon>
        <taxon>Nakamurella</taxon>
    </lineage>
</organism>
<evidence type="ECO:0000256" key="7">
    <source>
        <dbReference type="ARBA" id="ARBA00022777"/>
    </source>
</evidence>
<evidence type="ECO:0000256" key="1">
    <source>
        <dbReference type="ARBA" id="ARBA00000085"/>
    </source>
</evidence>
<evidence type="ECO:0000259" key="13">
    <source>
        <dbReference type="PROSITE" id="PS50109"/>
    </source>
</evidence>
<evidence type="ECO:0000256" key="10">
    <source>
        <dbReference type="ARBA" id="ARBA00023136"/>
    </source>
</evidence>
<keyword evidence="5" id="KW-0808">Transferase</keyword>
<evidence type="ECO:0000256" key="12">
    <source>
        <dbReference type="SAM" id="Phobius"/>
    </source>
</evidence>
<evidence type="ECO:0000313" key="16">
    <source>
        <dbReference type="Proteomes" id="UP000198741"/>
    </source>
</evidence>
<keyword evidence="16" id="KW-1185">Reference proteome</keyword>
<dbReference type="Pfam" id="PF00672">
    <property type="entry name" value="HAMP"/>
    <property type="match status" value="1"/>
</dbReference>
<gene>
    <name evidence="15" type="ORF">SAMN04515671_3513</name>
</gene>
<dbReference type="InterPro" id="IPR050428">
    <property type="entry name" value="TCS_sensor_his_kinase"/>
</dbReference>
<keyword evidence="4" id="KW-0597">Phosphoprotein</keyword>
<dbReference type="InterPro" id="IPR036890">
    <property type="entry name" value="HATPase_C_sf"/>
</dbReference>
<dbReference type="RefSeq" id="WP_090478226.1">
    <property type="nucleotide sequence ID" value="NZ_LT629710.1"/>
</dbReference>
<evidence type="ECO:0000313" key="15">
    <source>
        <dbReference type="EMBL" id="SDP27519.1"/>
    </source>
</evidence>
<dbReference type="SUPFAM" id="SSF55874">
    <property type="entry name" value="ATPase domain of HSP90 chaperone/DNA topoisomerase II/histidine kinase"/>
    <property type="match status" value="1"/>
</dbReference>
<dbReference type="PRINTS" id="PR00344">
    <property type="entry name" value="BCTRLSENSOR"/>
</dbReference>
<dbReference type="InterPro" id="IPR003594">
    <property type="entry name" value="HATPase_dom"/>
</dbReference>
<dbReference type="SUPFAM" id="SSF47384">
    <property type="entry name" value="Homodimeric domain of signal transducing histidine kinase"/>
    <property type="match status" value="1"/>
</dbReference>
<keyword evidence="9" id="KW-0902">Two-component regulatory system</keyword>
<dbReference type="CDD" id="cd00082">
    <property type="entry name" value="HisKA"/>
    <property type="match status" value="1"/>
</dbReference>
<dbReference type="Proteomes" id="UP000198741">
    <property type="component" value="Chromosome I"/>
</dbReference>
<feature type="domain" description="HAMP" evidence="14">
    <location>
        <begin position="187"/>
        <end position="240"/>
    </location>
</feature>
<dbReference type="PROSITE" id="PS50885">
    <property type="entry name" value="HAMP"/>
    <property type="match status" value="1"/>
</dbReference>
<dbReference type="SMART" id="SM00387">
    <property type="entry name" value="HATPase_c"/>
    <property type="match status" value="1"/>
</dbReference>
<dbReference type="InterPro" id="IPR003660">
    <property type="entry name" value="HAMP_dom"/>
</dbReference>
<accession>A0A1H0REB2</accession>
<dbReference type="CDD" id="cd06225">
    <property type="entry name" value="HAMP"/>
    <property type="match status" value="1"/>
</dbReference>
<dbReference type="SMART" id="SM00388">
    <property type="entry name" value="HisKA"/>
    <property type="match status" value="1"/>
</dbReference>
<comment type="catalytic activity">
    <reaction evidence="1">
        <text>ATP + protein L-histidine = ADP + protein N-phospho-L-histidine.</text>
        <dbReference type="EC" id="2.7.13.3"/>
    </reaction>
</comment>
<dbReference type="STRING" id="1090615.SAMN04515671_3513"/>
<comment type="subcellular location">
    <subcellularLocation>
        <location evidence="2">Cell membrane</location>
    </subcellularLocation>
</comment>
<dbReference type="EC" id="2.7.13.3" evidence="3"/>
<dbReference type="CDD" id="cd00075">
    <property type="entry name" value="HATPase"/>
    <property type="match status" value="1"/>
</dbReference>